<name>A0A246WWH9_9BURK</name>
<evidence type="ECO:0000259" key="1">
    <source>
        <dbReference type="Pfam" id="PF19834"/>
    </source>
</evidence>
<evidence type="ECO:0000313" key="2">
    <source>
        <dbReference type="EMBL" id="OWY31437.1"/>
    </source>
</evidence>
<dbReference type="Pfam" id="PF19834">
    <property type="entry name" value="DUF6314"/>
    <property type="match status" value="1"/>
</dbReference>
<accession>A0A246WWH9</accession>
<dbReference type="InterPro" id="IPR045632">
    <property type="entry name" value="DUF6314"/>
</dbReference>
<dbReference type="AlphaFoldDB" id="A0A246WWH9"/>
<organism evidence="2 3">
    <name type="scientific">Herbaspirillum robiniae</name>
    <dbReference type="NCBI Taxonomy" id="2014887"/>
    <lineage>
        <taxon>Bacteria</taxon>
        <taxon>Pseudomonadati</taxon>
        <taxon>Pseudomonadota</taxon>
        <taxon>Betaproteobacteria</taxon>
        <taxon>Burkholderiales</taxon>
        <taxon>Oxalobacteraceae</taxon>
        <taxon>Herbaspirillum</taxon>
    </lineage>
</organism>
<gene>
    <name evidence="2" type="ORF">CEJ42_01585</name>
</gene>
<protein>
    <recommendedName>
        <fullName evidence="1">DUF6314 domain-containing protein</fullName>
    </recommendedName>
</protein>
<dbReference type="Proteomes" id="UP000197596">
    <property type="component" value="Unassembled WGS sequence"/>
</dbReference>
<evidence type="ECO:0000313" key="3">
    <source>
        <dbReference type="Proteomes" id="UP000197596"/>
    </source>
</evidence>
<dbReference type="RefSeq" id="WP_088750199.1">
    <property type="nucleotide sequence ID" value="NZ_CP193789.1"/>
</dbReference>
<sequence>MVFPPADIPALADFLRGPWRFARTIWEGREEPQAQAGGDCEFVAGELPRQLIYRERGTLRMLPVSAGARPIPFTRVFDYRFGDADVEVLFADGERGGQSYQRYELKGDLLAPAADHLCGPDCYNAAYTLDGENGFTMETFISGPKKRTRVLTVYERLQP</sequence>
<comment type="caution">
    <text evidence="2">The sequence shown here is derived from an EMBL/GenBank/DDBJ whole genome shotgun (WGS) entry which is preliminary data.</text>
</comment>
<reference evidence="2 3" key="1">
    <citation type="submission" date="2017-06" db="EMBL/GenBank/DDBJ databases">
        <title>Herbaspirillum phytohormonus sp. nov., isolated from the root nodule of Robinia pseudoacacia in lead-zinc mine.</title>
        <authorList>
            <person name="Fan M."/>
            <person name="Lin Y."/>
        </authorList>
    </citation>
    <scope>NUCLEOTIDE SEQUENCE [LARGE SCALE GENOMIC DNA]</scope>
    <source>
        <strain evidence="2 3">HZ10</strain>
    </source>
</reference>
<proteinExistence type="predicted"/>
<feature type="domain" description="DUF6314" evidence="1">
    <location>
        <begin position="15"/>
        <end position="156"/>
    </location>
</feature>
<dbReference type="EMBL" id="NJGU01000001">
    <property type="protein sequence ID" value="OWY31437.1"/>
    <property type="molecule type" value="Genomic_DNA"/>
</dbReference>